<sequence length="196" mass="21263">MAKPTVPPKLLSEPQPKPLIGPQLRERRRQLGLSIDDLAGRVGLTKGHLSSIERDLASPSVASLVAICNALGMPVGALFEGTETAVVRRAKRRRIEFGGKGLHDYLLSPSTRSRIQVVWSEMGPGGSGGDELYAIPAEEEFVMVIEGRLVMTVAGQETLLEEGDAMTFDPRRPHTFSNPSKSARTVALFAFTPPLY</sequence>
<dbReference type="EMBL" id="SNYW01000011">
    <property type="protein sequence ID" value="TDQ80453.1"/>
    <property type="molecule type" value="Genomic_DNA"/>
</dbReference>
<evidence type="ECO:0000256" key="2">
    <source>
        <dbReference type="SAM" id="MobiDB-lite"/>
    </source>
</evidence>
<dbReference type="GO" id="GO:0005829">
    <property type="term" value="C:cytosol"/>
    <property type="evidence" value="ECO:0007669"/>
    <property type="project" value="TreeGrafter"/>
</dbReference>
<dbReference type="GO" id="GO:0003677">
    <property type="term" value="F:DNA binding"/>
    <property type="evidence" value="ECO:0007669"/>
    <property type="project" value="UniProtKB-KW"/>
</dbReference>
<dbReference type="InterPro" id="IPR013096">
    <property type="entry name" value="Cupin_2"/>
</dbReference>
<dbReference type="Gene3D" id="1.10.260.40">
    <property type="entry name" value="lambda repressor-like DNA-binding domains"/>
    <property type="match status" value="1"/>
</dbReference>
<dbReference type="InterPro" id="IPR014710">
    <property type="entry name" value="RmlC-like_jellyroll"/>
</dbReference>
<feature type="region of interest" description="Disordered" evidence="2">
    <location>
        <begin position="1"/>
        <end position="20"/>
    </location>
</feature>
<dbReference type="InterPro" id="IPR010982">
    <property type="entry name" value="Lambda_DNA-bd_dom_sf"/>
</dbReference>
<dbReference type="AlphaFoldDB" id="A0A4R6WQA2"/>
<organism evidence="4 5">
    <name type="scientific">Dongia mobilis</name>
    <dbReference type="NCBI Taxonomy" id="578943"/>
    <lineage>
        <taxon>Bacteria</taxon>
        <taxon>Pseudomonadati</taxon>
        <taxon>Pseudomonadota</taxon>
        <taxon>Alphaproteobacteria</taxon>
        <taxon>Rhodospirillales</taxon>
        <taxon>Dongiaceae</taxon>
        <taxon>Dongia</taxon>
    </lineage>
</organism>
<dbReference type="PROSITE" id="PS50943">
    <property type="entry name" value="HTH_CROC1"/>
    <property type="match status" value="1"/>
</dbReference>
<dbReference type="InterPro" id="IPR011051">
    <property type="entry name" value="RmlC_Cupin_sf"/>
</dbReference>
<dbReference type="GO" id="GO:0003700">
    <property type="term" value="F:DNA-binding transcription factor activity"/>
    <property type="evidence" value="ECO:0007669"/>
    <property type="project" value="TreeGrafter"/>
</dbReference>
<dbReference type="InterPro" id="IPR001387">
    <property type="entry name" value="Cro/C1-type_HTH"/>
</dbReference>
<dbReference type="PANTHER" id="PTHR46797">
    <property type="entry name" value="HTH-TYPE TRANSCRIPTIONAL REGULATOR"/>
    <property type="match status" value="1"/>
</dbReference>
<keyword evidence="5" id="KW-1185">Reference proteome</keyword>
<name>A0A4R6WQA2_9PROT</name>
<evidence type="ECO:0000259" key="3">
    <source>
        <dbReference type="PROSITE" id="PS50943"/>
    </source>
</evidence>
<keyword evidence="1" id="KW-0238">DNA-binding</keyword>
<protein>
    <submittedName>
        <fullName evidence="4">XRE family transcriptional regulator</fullName>
    </submittedName>
</protein>
<dbReference type="RefSeq" id="WP_133614447.1">
    <property type="nucleotide sequence ID" value="NZ_SNYW01000011.1"/>
</dbReference>
<comment type="caution">
    <text evidence="4">The sequence shown here is derived from an EMBL/GenBank/DDBJ whole genome shotgun (WGS) entry which is preliminary data.</text>
</comment>
<dbReference type="Pfam" id="PF01381">
    <property type="entry name" value="HTH_3"/>
    <property type="match status" value="1"/>
</dbReference>
<dbReference type="InterPro" id="IPR050807">
    <property type="entry name" value="TransReg_Diox_bact_type"/>
</dbReference>
<evidence type="ECO:0000313" key="4">
    <source>
        <dbReference type="EMBL" id="TDQ80453.1"/>
    </source>
</evidence>
<dbReference type="SMART" id="SM00530">
    <property type="entry name" value="HTH_XRE"/>
    <property type="match status" value="1"/>
</dbReference>
<dbReference type="CDD" id="cd02209">
    <property type="entry name" value="cupin_XRE_C"/>
    <property type="match status" value="1"/>
</dbReference>
<feature type="domain" description="HTH cro/C1-type" evidence="3">
    <location>
        <begin position="24"/>
        <end position="78"/>
    </location>
</feature>
<gene>
    <name evidence="4" type="ORF">A8950_2983</name>
</gene>
<evidence type="ECO:0000256" key="1">
    <source>
        <dbReference type="ARBA" id="ARBA00023125"/>
    </source>
</evidence>
<dbReference type="Pfam" id="PF07883">
    <property type="entry name" value="Cupin_2"/>
    <property type="match status" value="1"/>
</dbReference>
<dbReference type="SUPFAM" id="SSF47413">
    <property type="entry name" value="lambda repressor-like DNA-binding domains"/>
    <property type="match status" value="1"/>
</dbReference>
<reference evidence="4 5" key="1">
    <citation type="submission" date="2019-03" db="EMBL/GenBank/DDBJ databases">
        <title>Genomic Encyclopedia of Type Strains, Phase III (KMG-III): the genomes of soil and plant-associated and newly described type strains.</title>
        <authorList>
            <person name="Whitman W."/>
        </authorList>
    </citation>
    <scope>NUCLEOTIDE SEQUENCE [LARGE SCALE GENOMIC DNA]</scope>
    <source>
        <strain evidence="4 5">CGMCC 1.7660</strain>
    </source>
</reference>
<dbReference type="CDD" id="cd00093">
    <property type="entry name" value="HTH_XRE"/>
    <property type="match status" value="1"/>
</dbReference>
<dbReference type="Gene3D" id="2.60.120.10">
    <property type="entry name" value="Jelly Rolls"/>
    <property type="match status" value="1"/>
</dbReference>
<dbReference type="Proteomes" id="UP000295783">
    <property type="component" value="Unassembled WGS sequence"/>
</dbReference>
<dbReference type="PANTHER" id="PTHR46797:SF1">
    <property type="entry name" value="METHYLPHOSPHONATE SYNTHASE"/>
    <property type="match status" value="1"/>
</dbReference>
<accession>A0A4R6WQA2</accession>
<dbReference type="SUPFAM" id="SSF51182">
    <property type="entry name" value="RmlC-like cupins"/>
    <property type="match status" value="1"/>
</dbReference>
<evidence type="ECO:0000313" key="5">
    <source>
        <dbReference type="Proteomes" id="UP000295783"/>
    </source>
</evidence>
<proteinExistence type="predicted"/>
<dbReference type="OrthoDB" id="9805356at2"/>